<reference evidence="1 2" key="1">
    <citation type="journal article" date="2019" name="Nat. Ecol. Evol.">
        <title>Megaphylogeny resolves global patterns of mushroom evolution.</title>
        <authorList>
            <person name="Varga T."/>
            <person name="Krizsan K."/>
            <person name="Foldi C."/>
            <person name="Dima B."/>
            <person name="Sanchez-Garcia M."/>
            <person name="Sanchez-Ramirez S."/>
            <person name="Szollosi G.J."/>
            <person name="Szarkandi J.G."/>
            <person name="Papp V."/>
            <person name="Albert L."/>
            <person name="Andreopoulos W."/>
            <person name="Angelini C."/>
            <person name="Antonin V."/>
            <person name="Barry K.W."/>
            <person name="Bougher N.L."/>
            <person name="Buchanan P."/>
            <person name="Buyck B."/>
            <person name="Bense V."/>
            <person name="Catcheside P."/>
            <person name="Chovatia M."/>
            <person name="Cooper J."/>
            <person name="Damon W."/>
            <person name="Desjardin D."/>
            <person name="Finy P."/>
            <person name="Geml J."/>
            <person name="Haridas S."/>
            <person name="Hughes K."/>
            <person name="Justo A."/>
            <person name="Karasinski D."/>
            <person name="Kautmanova I."/>
            <person name="Kiss B."/>
            <person name="Kocsube S."/>
            <person name="Kotiranta H."/>
            <person name="LaButti K.M."/>
            <person name="Lechner B.E."/>
            <person name="Liimatainen K."/>
            <person name="Lipzen A."/>
            <person name="Lukacs Z."/>
            <person name="Mihaltcheva S."/>
            <person name="Morgado L.N."/>
            <person name="Niskanen T."/>
            <person name="Noordeloos M.E."/>
            <person name="Ohm R.A."/>
            <person name="Ortiz-Santana B."/>
            <person name="Ovrebo C."/>
            <person name="Racz N."/>
            <person name="Riley R."/>
            <person name="Savchenko A."/>
            <person name="Shiryaev A."/>
            <person name="Soop K."/>
            <person name="Spirin V."/>
            <person name="Szebenyi C."/>
            <person name="Tomsovsky M."/>
            <person name="Tulloss R.E."/>
            <person name="Uehling J."/>
            <person name="Grigoriev I.V."/>
            <person name="Vagvolgyi C."/>
            <person name="Papp T."/>
            <person name="Martin F.M."/>
            <person name="Miettinen O."/>
            <person name="Hibbett D.S."/>
            <person name="Nagy L.G."/>
        </authorList>
    </citation>
    <scope>NUCLEOTIDE SEQUENCE [LARGE SCALE GENOMIC DNA]</scope>
    <source>
        <strain evidence="1 2">NL-1719</strain>
    </source>
</reference>
<protein>
    <submittedName>
        <fullName evidence="1">Uncharacterized protein</fullName>
    </submittedName>
</protein>
<evidence type="ECO:0000313" key="2">
    <source>
        <dbReference type="Proteomes" id="UP000308600"/>
    </source>
</evidence>
<sequence length="58" mass="5883">MKVYTSLVVLLTTTLAFVTAAHGMVVERAPVPTSIEGGGGGSGCADEALGDLCRTDKD</sequence>
<dbReference type="Proteomes" id="UP000308600">
    <property type="component" value="Unassembled WGS sequence"/>
</dbReference>
<name>A0ACD3AIB7_9AGAR</name>
<evidence type="ECO:0000313" key="1">
    <source>
        <dbReference type="EMBL" id="TFK65451.1"/>
    </source>
</evidence>
<organism evidence="1 2">
    <name type="scientific">Pluteus cervinus</name>
    <dbReference type="NCBI Taxonomy" id="181527"/>
    <lineage>
        <taxon>Eukaryota</taxon>
        <taxon>Fungi</taxon>
        <taxon>Dikarya</taxon>
        <taxon>Basidiomycota</taxon>
        <taxon>Agaricomycotina</taxon>
        <taxon>Agaricomycetes</taxon>
        <taxon>Agaricomycetidae</taxon>
        <taxon>Agaricales</taxon>
        <taxon>Pluteineae</taxon>
        <taxon>Pluteaceae</taxon>
        <taxon>Pluteus</taxon>
    </lineage>
</organism>
<accession>A0ACD3AIB7</accession>
<keyword evidence="2" id="KW-1185">Reference proteome</keyword>
<gene>
    <name evidence="1" type="ORF">BDN72DRAFT_900679</name>
</gene>
<dbReference type="EMBL" id="ML208436">
    <property type="protein sequence ID" value="TFK65451.1"/>
    <property type="molecule type" value="Genomic_DNA"/>
</dbReference>
<proteinExistence type="predicted"/>